<keyword evidence="3" id="KW-1185">Reference proteome</keyword>
<dbReference type="AlphaFoldDB" id="D3RZZ5"/>
<evidence type="ECO:0000313" key="2">
    <source>
        <dbReference type="EMBL" id="ADC66058.1"/>
    </source>
</evidence>
<proteinExistence type="predicted"/>
<dbReference type="EMBL" id="CP001899">
    <property type="protein sequence ID" value="ADC66058.1"/>
    <property type="molecule type" value="Genomic_DNA"/>
</dbReference>
<reference evidence="3" key="1">
    <citation type="submission" date="2010-02" db="EMBL/GenBank/DDBJ databases">
        <title>Complete sequence of Ferroglobus placidus DSM 10642.</title>
        <authorList>
            <consortium name="US DOE Joint Genome Institute"/>
            <person name="Lucas S."/>
            <person name="Copeland A."/>
            <person name="Lapidus A."/>
            <person name="Cheng J.-F."/>
            <person name="Bruce D."/>
            <person name="Goodwin L."/>
            <person name="Pitluck S."/>
            <person name="Saunders E."/>
            <person name="Brettin T."/>
            <person name="Detter J.C."/>
            <person name="Han C."/>
            <person name="Tapia R."/>
            <person name="Larimer F."/>
            <person name="Land M."/>
            <person name="Hauser L."/>
            <person name="Kyrpides N."/>
            <person name="Ivanova N."/>
            <person name="Holmes D."/>
            <person name="Lovley D."/>
            <person name="Kyrpides N."/>
            <person name="Anderson I.J."/>
            <person name="Woyke T."/>
        </authorList>
    </citation>
    <scope>NUCLEOTIDE SEQUENCE [LARGE SCALE GENOMIC DNA]</scope>
    <source>
        <strain evidence="3">DSM 10642 / AEDII12DO</strain>
    </source>
</reference>
<dbReference type="GeneID" id="8779450"/>
<feature type="transmembrane region" description="Helical" evidence="1">
    <location>
        <begin position="284"/>
        <end position="301"/>
    </location>
</feature>
<gene>
    <name evidence="2" type="ordered locus">Ferp_1919</name>
</gene>
<dbReference type="HOGENOM" id="CLU_958505_0_0_2"/>
<keyword evidence="1" id="KW-1133">Transmembrane helix</keyword>
<evidence type="ECO:0000313" key="3">
    <source>
        <dbReference type="Proteomes" id="UP000002613"/>
    </source>
</evidence>
<dbReference type="STRING" id="589924.Ferp_1919"/>
<name>D3RZZ5_FERPA</name>
<keyword evidence="1" id="KW-0812">Transmembrane</keyword>
<sequence length="304" mass="33566">MKKTLKVLFGLVVLALALPKAMAITIDGDLSDWGITLDELRDGLNDSSVPGENGNVSAWLPNSGIRFVIEDNVDPKLGYADAYAEGVHIKGMGSSYSTYYEPLIDGEPQPLGREKFDMEAMYLTEDEDFIYIAIVYSGKPADIGDLALDLDGNKSTGDYGYEFGVRLYYPSTHPVRNTMVGNSTLYEIYDTSSPGSWKDATHSDASPARLKINALGDPLGYAPGFWRDTKIMDFGRTNYIIELAIPKVFVGMENKNLPQQPLPKNFHLTEYCGNDDIDIPIPEFGLLAIPVGLMLGLVYIVRRE</sequence>
<accession>D3RZZ5</accession>
<reference evidence="2 3" key="2">
    <citation type="journal article" date="2011" name="Stand. Genomic Sci.">
        <title>Complete genome sequence of Ferroglobus placidus AEDII12DO.</title>
        <authorList>
            <person name="Anderson I."/>
            <person name="Risso C."/>
            <person name="Holmes D."/>
            <person name="Lucas S."/>
            <person name="Copeland A."/>
            <person name="Lapidus A."/>
            <person name="Cheng J.F."/>
            <person name="Bruce D."/>
            <person name="Goodwin L."/>
            <person name="Pitluck S."/>
            <person name="Saunders E."/>
            <person name="Brettin T."/>
            <person name="Detter J.C."/>
            <person name="Han C."/>
            <person name="Tapia R."/>
            <person name="Larimer F."/>
            <person name="Land M."/>
            <person name="Hauser L."/>
            <person name="Woyke T."/>
            <person name="Lovley D."/>
            <person name="Kyrpides N."/>
            <person name="Ivanova N."/>
        </authorList>
    </citation>
    <scope>NUCLEOTIDE SEQUENCE [LARGE SCALE GENOMIC DNA]</scope>
    <source>
        <strain evidence="3">DSM 10642 / AEDII12DO</strain>
    </source>
</reference>
<dbReference type="Proteomes" id="UP000002613">
    <property type="component" value="Chromosome"/>
</dbReference>
<dbReference type="OrthoDB" id="359553at2157"/>
<evidence type="ECO:0000256" key="1">
    <source>
        <dbReference type="SAM" id="Phobius"/>
    </source>
</evidence>
<protein>
    <submittedName>
        <fullName evidence="2">Uncharacterized protein</fullName>
    </submittedName>
</protein>
<dbReference type="RefSeq" id="WP_012966397.1">
    <property type="nucleotide sequence ID" value="NC_013849.1"/>
</dbReference>
<organism evidence="2 3">
    <name type="scientific">Ferroglobus placidus (strain DSM 10642 / AEDII12DO)</name>
    <dbReference type="NCBI Taxonomy" id="589924"/>
    <lineage>
        <taxon>Archaea</taxon>
        <taxon>Methanobacteriati</taxon>
        <taxon>Methanobacteriota</taxon>
        <taxon>Archaeoglobi</taxon>
        <taxon>Archaeoglobales</taxon>
        <taxon>Archaeoglobaceae</taxon>
        <taxon>Ferroglobus</taxon>
    </lineage>
</organism>
<dbReference type="KEGG" id="fpl:Ferp_1919"/>
<keyword evidence="1" id="KW-0472">Membrane</keyword>
<dbReference type="PaxDb" id="589924-Ferp_1919"/>